<protein>
    <submittedName>
        <fullName evidence="1">Uncharacterized protein</fullName>
    </submittedName>
</protein>
<reference evidence="1 2" key="1">
    <citation type="journal article" date="2022" name="Plant J.">
        <title>Chromosome-level genome of Camellia lanceoleosa provides a valuable resource for understanding genome evolution and self-incompatibility.</title>
        <authorList>
            <person name="Gong W."/>
            <person name="Xiao S."/>
            <person name="Wang L."/>
            <person name="Liao Z."/>
            <person name="Chang Y."/>
            <person name="Mo W."/>
            <person name="Hu G."/>
            <person name="Li W."/>
            <person name="Zhao G."/>
            <person name="Zhu H."/>
            <person name="Hu X."/>
            <person name="Ji K."/>
            <person name="Xiang X."/>
            <person name="Song Q."/>
            <person name="Yuan D."/>
            <person name="Jin S."/>
            <person name="Zhang L."/>
        </authorList>
    </citation>
    <scope>NUCLEOTIDE SEQUENCE [LARGE SCALE GENOMIC DNA]</scope>
    <source>
        <strain evidence="1">SQ_2022a</strain>
    </source>
</reference>
<name>A0ACC0IJ46_9ERIC</name>
<keyword evidence="2" id="KW-1185">Reference proteome</keyword>
<evidence type="ECO:0000313" key="1">
    <source>
        <dbReference type="EMBL" id="KAI8025829.1"/>
    </source>
</evidence>
<dbReference type="EMBL" id="CM045760">
    <property type="protein sequence ID" value="KAI8025829.1"/>
    <property type="molecule type" value="Genomic_DNA"/>
</dbReference>
<dbReference type="Proteomes" id="UP001060215">
    <property type="component" value="Chromosome 3"/>
</dbReference>
<evidence type="ECO:0000313" key="2">
    <source>
        <dbReference type="Proteomes" id="UP001060215"/>
    </source>
</evidence>
<proteinExistence type="predicted"/>
<comment type="caution">
    <text evidence="1">The sequence shown here is derived from an EMBL/GenBank/DDBJ whole genome shotgun (WGS) entry which is preliminary data.</text>
</comment>
<gene>
    <name evidence="1" type="ORF">LOK49_LG02G02297</name>
</gene>
<organism evidence="1 2">
    <name type="scientific">Camellia lanceoleosa</name>
    <dbReference type="NCBI Taxonomy" id="1840588"/>
    <lineage>
        <taxon>Eukaryota</taxon>
        <taxon>Viridiplantae</taxon>
        <taxon>Streptophyta</taxon>
        <taxon>Embryophyta</taxon>
        <taxon>Tracheophyta</taxon>
        <taxon>Spermatophyta</taxon>
        <taxon>Magnoliopsida</taxon>
        <taxon>eudicotyledons</taxon>
        <taxon>Gunneridae</taxon>
        <taxon>Pentapetalae</taxon>
        <taxon>asterids</taxon>
        <taxon>Ericales</taxon>
        <taxon>Theaceae</taxon>
        <taxon>Camellia</taxon>
    </lineage>
</organism>
<accession>A0ACC0IJ46</accession>
<sequence length="55" mass="6313">MAYSIEHNMCRLTTRVTGPGHRLNTYRDLVTWSWACPSMPSPMTHDAWACMFSPP</sequence>